<accession>A0A5M6C058</accession>
<dbReference type="GO" id="GO:0017168">
    <property type="term" value="F:5-oxoprolinase (ATP-hydrolyzing) activity"/>
    <property type="evidence" value="ECO:0007669"/>
    <property type="project" value="TreeGrafter"/>
</dbReference>
<protein>
    <submittedName>
        <fullName evidence="4">Uncharacterized protein</fullName>
    </submittedName>
</protein>
<dbReference type="Pfam" id="PF19278">
    <property type="entry name" value="Hydant_A_C"/>
    <property type="match status" value="1"/>
</dbReference>
<dbReference type="PANTHER" id="PTHR11365">
    <property type="entry name" value="5-OXOPROLINASE RELATED"/>
    <property type="match status" value="1"/>
</dbReference>
<dbReference type="InterPro" id="IPR049517">
    <property type="entry name" value="ACX-like_C"/>
</dbReference>
<evidence type="ECO:0000313" key="5">
    <source>
        <dbReference type="Proteomes" id="UP000322225"/>
    </source>
</evidence>
<dbReference type="Pfam" id="PF01968">
    <property type="entry name" value="Hydantoinase_A"/>
    <property type="match status" value="1"/>
</dbReference>
<proteinExistence type="predicted"/>
<dbReference type="Proteomes" id="UP000322225">
    <property type="component" value="Chromosome 4"/>
</dbReference>
<name>A0A5M6C058_9TREE</name>
<keyword evidence="5" id="KW-1185">Reference proteome</keyword>
<dbReference type="RefSeq" id="XP_031860949.1">
    <property type="nucleotide sequence ID" value="XM_032004834.1"/>
</dbReference>
<dbReference type="InterPro" id="IPR008040">
    <property type="entry name" value="Hydant_A_N"/>
</dbReference>
<dbReference type="AlphaFoldDB" id="A0A5M6C058"/>
<feature type="domain" description="Hydantoinase A/oxoprolinase" evidence="1">
    <location>
        <begin position="272"/>
        <end position="564"/>
    </location>
</feature>
<feature type="domain" description="Acetophenone carboxylase-like C-terminal" evidence="3">
    <location>
        <begin position="578"/>
        <end position="757"/>
    </location>
</feature>
<evidence type="ECO:0000259" key="3">
    <source>
        <dbReference type="Pfam" id="PF19278"/>
    </source>
</evidence>
<dbReference type="Pfam" id="PF05378">
    <property type="entry name" value="Hydant_A_N"/>
    <property type="match status" value="1"/>
</dbReference>
<dbReference type="InterPro" id="IPR045079">
    <property type="entry name" value="Oxoprolinase-like"/>
</dbReference>
<dbReference type="InterPro" id="IPR002821">
    <property type="entry name" value="Hydantoinase_A"/>
</dbReference>
<dbReference type="GeneID" id="43588974"/>
<evidence type="ECO:0000259" key="2">
    <source>
        <dbReference type="Pfam" id="PF05378"/>
    </source>
</evidence>
<gene>
    <name evidence="4" type="ORF">CI109_102165</name>
</gene>
<sequence>MTNTTIPNNSVRVSIDRGGTFTDVHTSIPSSSNSSKREEFVLKLLSQDPSNYRDAPTEGIRRVLERVTGQKYGRGKPLPIEKLEYVRLSTTVATNALLERKGQKHALVITKGFKDLLEIGNQARPKIFDLNIKRAKPLYSKAVEVDERVTLVGFSSDPKNEQNALVFNEDGSIKKAYSGVAADEQANILPGKIVQGLSGEAVKILREPKLDAVKSDLQALYDEGYRSIAVCLAHSYTFPDHELAIGKVASEIGFPHISLSSQLLPMIKMTPRGQSTTADAYLTPVLQDYLKGFYAGFEGGEKGGLHVEFMGSDGGLVDLKNFSGLKSILSGPAGGVVGCALTSWDEEERAPVIGLDVGGTSTDVSRYAGRYESVYETTTAGISINTLQLDINTVAAGGGSCLTYKNGLFRAGPESAGAHPGPACYRKGGPLALTDGNLFLGRLVPKYFPKCFGPNEDQDLDPDASKQKFVELAEEIRKETGTEKTIDEIVYGFVKVANETMARPIRTLTEARGFKTDDHVLASFGGAGGQHACEIAELLGIDRVLIHKYSSILSAYGLALADRVYELQEPASDTYSSSTTPNLFSRLDKLATKVTQVLKDSGFPEDKIQLERILNMRFDGSDTALMIPDINGTGEFDKEFKKAYKEEFGFLLNKAIIVDDVKVRGVGKTFDSLGPSAFKEIKSLSLNTVDPSKADFNQECYVWDESVHKGDRVQVPVFELGSLEVGDRVIGPAMIIDDTQTVFVNVGWNAVSTSNHLLIRRAKE</sequence>
<feature type="domain" description="Hydantoinase/oxoprolinase N-terminal" evidence="2">
    <location>
        <begin position="12"/>
        <end position="253"/>
    </location>
</feature>
<dbReference type="OrthoDB" id="3643at2759"/>
<dbReference type="KEGG" id="ksn:43588974"/>
<dbReference type="EMBL" id="CP144054">
    <property type="protein sequence ID" value="WWD17724.1"/>
    <property type="molecule type" value="Genomic_DNA"/>
</dbReference>
<dbReference type="GO" id="GO:0005829">
    <property type="term" value="C:cytosol"/>
    <property type="evidence" value="ECO:0007669"/>
    <property type="project" value="TreeGrafter"/>
</dbReference>
<evidence type="ECO:0000259" key="1">
    <source>
        <dbReference type="Pfam" id="PF01968"/>
    </source>
</evidence>
<organism evidence="4 5">
    <name type="scientific">Kwoniella shandongensis</name>
    <dbReference type="NCBI Taxonomy" id="1734106"/>
    <lineage>
        <taxon>Eukaryota</taxon>
        <taxon>Fungi</taxon>
        <taxon>Dikarya</taxon>
        <taxon>Basidiomycota</taxon>
        <taxon>Agaricomycotina</taxon>
        <taxon>Tremellomycetes</taxon>
        <taxon>Tremellales</taxon>
        <taxon>Cryptococcaceae</taxon>
        <taxon>Kwoniella</taxon>
    </lineage>
</organism>
<reference evidence="4" key="2">
    <citation type="submission" date="2024-01" db="EMBL/GenBank/DDBJ databases">
        <title>Comparative genomics of Cryptococcus and Kwoniella reveals pathogenesis evolution and contrasting modes of karyotype evolution via chromosome fusion or intercentromeric recombination.</title>
        <authorList>
            <person name="Coelho M.A."/>
            <person name="David-Palma M."/>
            <person name="Shea T."/>
            <person name="Bowers K."/>
            <person name="McGinley-Smith S."/>
            <person name="Mohammad A.W."/>
            <person name="Gnirke A."/>
            <person name="Yurkov A.M."/>
            <person name="Nowrousian M."/>
            <person name="Sun S."/>
            <person name="Cuomo C.A."/>
            <person name="Heitman J."/>
        </authorList>
    </citation>
    <scope>NUCLEOTIDE SEQUENCE</scope>
    <source>
        <strain evidence="4">CBS 12478</strain>
    </source>
</reference>
<reference evidence="4" key="1">
    <citation type="submission" date="2017-08" db="EMBL/GenBank/DDBJ databases">
        <authorList>
            <person name="Cuomo C."/>
            <person name="Billmyre B."/>
            <person name="Heitman J."/>
        </authorList>
    </citation>
    <scope>NUCLEOTIDE SEQUENCE</scope>
    <source>
        <strain evidence="4">CBS 12478</strain>
    </source>
</reference>
<dbReference type="GO" id="GO:0006749">
    <property type="term" value="P:glutathione metabolic process"/>
    <property type="evidence" value="ECO:0007669"/>
    <property type="project" value="TreeGrafter"/>
</dbReference>
<evidence type="ECO:0000313" key="4">
    <source>
        <dbReference type="EMBL" id="WWD17724.1"/>
    </source>
</evidence>
<dbReference type="PANTHER" id="PTHR11365:SF2">
    <property type="entry name" value="5-OXOPROLINASE"/>
    <property type="match status" value="1"/>
</dbReference>